<protein>
    <submittedName>
        <fullName evidence="2">Predicted protein</fullName>
    </submittedName>
</protein>
<reference evidence="2 3" key="1">
    <citation type="journal article" date="2009" name="Science">
        <title>Green evolution and dynamic adaptations revealed by genomes of the marine picoeukaryotes Micromonas.</title>
        <authorList>
            <person name="Worden A.Z."/>
            <person name="Lee J.H."/>
            <person name="Mock T."/>
            <person name="Rouze P."/>
            <person name="Simmons M.P."/>
            <person name="Aerts A.L."/>
            <person name="Allen A.E."/>
            <person name="Cuvelier M.L."/>
            <person name="Derelle E."/>
            <person name="Everett M.V."/>
            <person name="Foulon E."/>
            <person name="Grimwood J."/>
            <person name="Gundlach H."/>
            <person name="Henrissat B."/>
            <person name="Napoli C."/>
            <person name="McDonald S.M."/>
            <person name="Parker M.S."/>
            <person name="Rombauts S."/>
            <person name="Salamov A."/>
            <person name="Von Dassow P."/>
            <person name="Badger J.H."/>
            <person name="Coutinho P.M."/>
            <person name="Demir E."/>
            <person name="Dubchak I."/>
            <person name="Gentemann C."/>
            <person name="Eikrem W."/>
            <person name="Gready J.E."/>
            <person name="John U."/>
            <person name="Lanier W."/>
            <person name="Lindquist E.A."/>
            <person name="Lucas S."/>
            <person name="Mayer K.F."/>
            <person name="Moreau H."/>
            <person name="Not F."/>
            <person name="Otillar R."/>
            <person name="Panaud O."/>
            <person name="Pangilinan J."/>
            <person name="Paulsen I."/>
            <person name="Piegu B."/>
            <person name="Poliakov A."/>
            <person name="Robbens S."/>
            <person name="Schmutz J."/>
            <person name="Toulza E."/>
            <person name="Wyss T."/>
            <person name="Zelensky A."/>
            <person name="Zhou K."/>
            <person name="Armbrust E.V."/>
            <person name="Bhattacharya D."/>
            <person name="Goodenough U.W."/>
            <person name="Van de Peer Y."/>
            <person name="Grigoriev I.V."/>
        </authorList>
    </citation>
    <scope>NUCLEOTIDE SEQUENCE [LARGE SCALE GENOMIC DNA]</scope>
    <source>
        <strain evidence="2 3">CCMP1545</strain>
    </source>
</reference>
<feature type="region of interest" description="Disordered" evidence="1">
    <location>
        <begin position="161"/>
        <end position="262"/>
    </location>
</feature>
<feature type="region of interest" description="Disordered" evidence="1">
    <location>
        <begin position="1"/>
        <end position="77"/>
    </location>
</feature>
<dbReference type="Pfam" id="PF06273">
    <property type="entry name" value="eIF-4B"/>
    <property type="match status" value="1"/>
</dbReference>
<evidence type="ECO:0000313" key="3">
    <source>
        <dbReference type="Proteomes" id="UP000001876"/>
    </source>
</evidence>
<gene>
    <name evidence="2" type="ORF">MICPUCDRAFT_66337</name>
</gene>
<dbReference type="RefSeq" id="XP_003064050.1">
    <property type="nucleotide sequence ID" value="XM_003064004.1"/>
</dbReference>
<dbReference type="STRING" id="564608.C1N8B0"/>
<feature type="compositionally biased region" description="Basic and acidic residues" evidence="1">
    <location>
        <begin position="26"/>
        <end position="45"/>
    </location>
</feature>
<proteinExistence type="predicted"/>
<dbReference type="Proteomes" id="UP000001876">
    <property type="component" value="Unassembled WGS sequence"/>
</dbReference>
<dbReference type="OrthoDB" id="2021148at2759"/>
<dbReference type="EMBL" id="GG663750">
    <property type="protein sequence ID" value="EEH51672.1"/>
    <property type="molecule type" value="Genomic_DNA"/>
</dbReference>
<dbReference type="GeneID" id="9689491"/>
<keyword evidence="3" id="KW-1185">Reference proteome</keyword>
<dbReference type="GO" id="GO:0003743">
    <property type="term" value="F:translation initiation factor activity"/>
    <property type="evidence" value="ECO:0007669"/>
    <property type="project" value="InterPro"/>
</dbReference>
<name>C1N8B0_MICPC</name>
<organism evidence="3">
    <name type="scientific">Micromonas pusilla (strain CCMP1545)</name>
    <name type="common">Picoplanktonic green alga</name>
    <dbReference type="NCBI Taxonomy" id="564608"/>
    <lineage>
        <taxon>Eukaryota</taxon>
        <taxon>Viridiplantae</taxon>
        <taxon>Chlorophyta</taxon>
        <taxon>Mamiellophyceae</taxon>
        <taxon>Mamiellales</taxon>
        <taxon>Mamiellaceae</taxon>
        <taxon>Micromonas</taxon>
    </lineage>
</organism>
<feature type="compositionally biased region" description="Basic and acidic residues" evidence="1">
    <location>
        <begin position="1"/>
        <end position="19"/>
    </location>
</feature>
<feature type="compositionally biased region" description="Basic and acidic residues" evidence="1">
    <location>
        <begin position="169"/>
        <end position="184"/>
    </location>
</feature>
<feature type="compositionally biased region" description="Basic and acidic residues" evidence="1">
    <location>
        <begin position="198"/>
        <end position="224"/>
    </location>
</feature>
<accession>C1N8B0</accession>
<evidence type="ECO:0000313" key="2">
    <source>
        <dbReference type="EMBL" id="EEH51672.1"/>
    </source>
</evidence>
<sequence>MRPGQRADEAGDRWGKRAEGPPPMDGYDRDRDGGRDGPGRDDGSRRPRLQLKARSADADKTAAAIAGGGSSLFGGARPRELALQEAGRDYRKEDLVRSAGAVKRRETNDEKRMKKEITELKENLEALPKGGEEYDVIHGELSEKETALAKLTLELDDKVRFAQRNAPEGGDRGGAKRGDEKGGEGDGAEGDGAADGAPGEKKDSRSRDRDLDRGWGEGKAERQRGGCGKSGGGDKKPGGSGGGRESTQREPRAPRAMMKAAEPEAVKVVSGGFAALGVDDDA</sequence>
<dbReference type="KEGG" id="mpp:MICPUCDRAFT_66337"/>
<dbReference type="InterPro" id="IPR010433">
    <property type="entry name" value="EIF-4B_pln"/>
</dbReference>
<evidence type="ECO:0000256" key="1">
    <source>
        <dbReference type="SAM" id="MobiDB-lite"/>
    </source>
</evidence>
<dbReference type="AlphaFoldDB" id="C1N8B0"/>